<dbReference type="PANTHER" id="PTHR24320">
    <property type="entry name" value="RETINOL DEHYDROGENASE"/>
    <property type="match status" value="1"/>
</dbReference>
<protein>
    <submittedName>
        <fullName evidence="4">Uncharacterized protein</fullName>
    </submittedName>
</protein>
<evidence type="ECO:0000313" key="5">
    <source>
        <dbReference type="Proteomes" id="UP001217417"/>
    </source>
</evidence>
<reference evidence="4" key="1">
    <citation type="submission" date="2023-03" db="EMBL/GenBank/DDBJ databases">
        <title>Near-Complete genome sequence of Lipomyces tetrasporous NRRL Y-64009, an oleaginous yeast capable of growing on lignocellulosic hydrolysates.</title>
        <authorList>
            <consortium name="Lawrence Berkeley National Laboratory"/>
            <person name="Jagtap S.S."/>
            <person name="Liu J.-J."/>
            <person name="Walukiewicz H.E."/>
            <person name="Pangilinan J."/>
            <person name="Lipzen A."/>
            <person name="Ahrendt S."/>
            <person name="Koriabine M."/>
            <person name="Cobaugh K."/>
            <person name="Salamov A."/>
            <person name="Yoshinaga Y."/>
            <person name="Ng V."/>
            <person name="Daum C."/>
            <person name="Grigoriev I.V."/>
            <person name="Slininger P.J."/>
            <person name="Dien B.S."/>
            <person name="Jin Y.-S."/>
            <person name="Rao C.V."/>
        </authorList>
    </citation>
    <scope>NUCLEOTIDE SEQUENCE</scope>
    <source>
        <strain evidence="4">NRRL Y-64009</strain>
    </source>
</reference>
<name>A0AAD7QTK0_9ASCO</name>
<feature type="compositionally biased region" description="Basic and acidic residues" evidence="3">
    <location>
        <begin position="55"/>
        <end position="64"/>
    </location>
</feature>
<evidence type="ECO:0000256" key="1">
    <source>
        <dbReference type="ARBA" id="ARBA00006484"/>
    </source>
</evidence>
<keyword evidence="5" id="KW-1185">Reference proteome</keyword>
<dbReference type="GeneID" id="80886910"/>
<accession>A0AAD7QTK0</accession>
<proteinExistence type="inferred from homology"/>
<dbReference type="RefSeq" id="XP_056044645.1">
    <property type="nucleotide sequence ID" value="XM_056191744.1"/>
</dbReference>
<gene>
    <name evidence="4" type="ORF">POJ06DRAFT_90691</name>
</gene>
<feature type="region of interest" description="Disordered" evidence="3">
    <location>
        <begin position="55"/>
        <end position="80"/>
    </location>
</feature>
<dbReference type="AlphaFoldDB" id="A0AAD7QTK0"/>
<dbReference type="SUPFAM" id="SSF51735">
    <property type="entry name" value="NAD(P)-binding Rossmann-fold domains"/>
    <property type="match status" value="1"/>
</dbReference>
<sequence length="265" mass="28585">MDAQGRKVIVWTGTTSGLNFLAVEQLLVKSAHSHGTFGGHFHGKLATEQIEKFRRRSVESRDRTASVSSKSSTGSSSTTETPRLHLILALRDPSSEHAVDALQRFGQLAEQSGSLVEGIGCDLSSFRATRNFASEVLGKNLDISTVVLGAGISCWGPPSFTEEKCEMGMTVNHLSQWLLVALLSPRIKDRVVFVGSSLYKNADLSGVMFRTKKGKSIGPIPKPISYAATKAVQALCLSEWSKFFQGANVDVIICTPGKVIGTMLL</sequence>
<evidence type="ECO:0000313" key="4">
    <source>
        <dbReference type="EMBL" id="KAJ8101195.1"/>
    </source>
</evidence>
<comment type="caution">
    <text evidence="4">The sequence shown here is derived from an EMBL/GenBank/DDBJ whole genome shotgun (WGS) entry which is preliminary data.</text>
</comment>
<dbReference type="Gene3D" id="3.40.50.720">
    <property type="entry name" value="NAD(P)-binding Rossmann-like Domain"/>
    <property type="match status" value="1"/>
</dbReference>
<comment type="similarity">
    <text evidence="1">Belongs to the short-chain dehydrogenases/reductases (SDR) family.</text>
</comment>
<feature type="compositionally biased region" description="Low complexity" evidence="3">
    <location>
        <begin position="65"/>
        <end position="80"/>
    </location>
</feature>
<dbReference type="GO" id="GO:0016491">
    <property type="term" value="F:oxidoreductase activity"/>
    <property type="evidence" value="ECO:0007669"/>
    <property type="project" value="UniProtKB-KW"/>
</dbReference>
<dbReference type="PANTHER" id="PTHR24320:SF152">
    <property type="entry name" value="SHORT-CHAIN DEHYDROGENASE_REDUCTASE FAMILY PROTEIN"/>
    <property type="match status" value="1"/>
</dbReference>
<dbReference type="EMBL" id="JARPMG010000004">
    <property type="protein sequence ID" value="KAJ8101195.1"/>
    <property type="molecule type" value="Genomic_DNA"/>
</dbReference>
<dbReference type="Proteomes" id="UP001217417">
    <property type="component" value="Unassembled WGS sequence"/>
</dbReference>
<evidence type="ECO:0000256" key="2">
    <source>
        <dbReference type="ARBA" id="ARBA00023002"/>
    </source>
</evidence>
<dbReference type="InterPro" id="IPR036291">
    <property type="entry name" value="NAD(P)-bd_dom_sf"/>
</dbReference>
<organism evidence="4 5">
    <name type="scientific">Lipomyces tetrasporus</name>
    <dbReference type="NCBI Taxonomy" id="54092"/>
    <lineage>
        <taxon>Eukaryota</taxon>
        <taxon>Fungi</taxon>
        <taxon>Dikarya</taxon>
        <taxon>Ascomycota</taxon>
        <taxon>Saccharomycotina</taxon>
        <taxon>Lipomycetes</taxon>
        <taxon>Lipomycetales</taxon>
        <taxon>Lipomycetaceae</taxon>
        <taxon>Lipomyces</taxon>
    </lineage>
</organism>
<keyword evidence="2" id="KW-0560">Oxidoreductase</keyword>
<evidence type="ECO:0000256" key="3">
    <source>
        <dbReference type="SAM" id="MobiDB-lite"/>
    </source>
</evidence>